<proteinExistence type="predicted"/>
<protein>
    <submittedName>
        <fullName evidence="1">Uncharacterized protein</fullName>
    </submittedName>
</protein>
<name>A0A3B1AZB2_9ZZZZ</name>
<organism evidence="1">
    <name type="scientific">hydrothermal vent metagenome</name>
    <dbReference type="NCBI Taxonomy" id="652676"/>
    <lineage>
        <taxon>unclassified sequences</taxon>
        <taxon>metagenomes</taxon>
        <taxon>ecological metagenomes</taxon>
    </lineage>
</organism>
<reference evidence="1" key="1">
    <citation type="submission" date="2018-06" db="EMBL/GenBank/DDBJ databases">
        <authorList>
            <person name="Zhirakovskaya E."/>
        </authorList>
    </citation>
    <scope>NUCLEOTIDE SEQUENCE</scope>
</reference>
<evidence type="ECO:0000313" key="1">
    <source>
        <dbReference type="EMBL" id="VAX03380.1"/>
    </source>
</evidence>
<gene>
    <name evidence="1" type="ORF">MNBD_GAMMA20-209</name>
</gene>
<accession>A0A3B1AZB2</accession>
<dbReference type="AlphaFoldDB" id="A0A3B1AZB2"/>
<sequence length="92" mass="10023">MISGFGRGFYGFFLAPLGTQGATESINNFVTIHYGGCIDEMKTGRENMGAHAKASHNPVIGQFPHPEDMCAWRTLQAGVVYAMRTIGQVVCR</sequence>
<dbReference type="EMBL" id="UOFU01000322">
    <property type="protein sequence ID" value="VAX03380.1"/>
    <property type="molecule type" value="Genomic_DNA"/>
</dbReference>